<dbReference type="Proteomes" id="UP000438914">
    <property type="component" value="Unassembled WGS sequence"/>
</dbReference>
<protein>
    <submittedName>
        <fullName evidence="2">HNH endonuclease</fullName>
    </submittedName>
</protein>
<gene>
    <name evidence="2" type="ORF">FYJ73_14095</name>
</gene>
<dbReference type="Gene3D" id="1.10.30.50">
    <property type="match status" value="1"/>
</dbReference>
<dbReference type="CDD" id="cd00085">
    <property type="entry name" value="HNHc"/>
    <property type="match status" value="1"/>
</dbReference>
<keyword evidence="3" id="KW-1185">Reference proteome</keyword>
<keyword evidence="2" id="KW-0255">Endonuclease</keyword>
<dbReference type="GO" id="GO:0008270">
    <property type="term" value="F:zinc ion binding"/>
    <property type="evidence" value="ECO:0007669"/>
    <property type="project" value="InterPro"/>
</dbReference>
<sequence>MDDKIYKDSAIIQKVWEKAAITDGKNPDLLRKDYAGAWIKRDDYNKLSTYGWQIDHILPLSQGGTDDIDNLVPLHWRNNKSKGDDYPRWHTEVTSESDANILKNRLWKISDGNDRN</sequence>
<dbReference type="AlphaFoldDB" id="A0A7K0KIX1"/>
<dbReference type="SMART" id="SM00507">
    <property type="entry name" value="HNHc"/>
    <property type="match status" value="1"/>
</dbReference>
<keyword evidence="2" id="KW-0540">Nuclease</keyword>
<dbReference type="Pfam" id="PF01844">
    <property type="entry name" value="HNH"/>
    <property type="match status" value="1"/>
</dbReference>
<feature type="domain" description="HNH nuclease" evidence="1">
    <location>
        <begin position="26"/>
        <end position="80"/>
    </location>
</feature>
<name>A0A7K0KIX1_9BACT</name>
<dbReference type="GO" id="GO:0004519">
    <property type="term" value="F:endonuclease activity"/>
    <property type="evidence" value="ECO:0007669"/>
    <property type="project" value="UniProtKB-KW"/>
</dbReference>
<evidence type="ECO:0000313" key="3">
    <source>
        <dbReference type="Proteomes" id="UP000438914"/>
    </source>
</evidence>
<reference evidence="2 3" key="1">
    <citation type="submission" date="2019-08" db="EMBL/GenBank/DDBJ databases">
        <title>In-depth cultivation of the pig gut microbiome towards novel bacterial diversity and tailored functional studies.</title>
        <authorList>
            <person name="Wylensek D."/>
            <person name="Hitch T.C.A."/>
            <person name="Clavel T."/>
        </authorList>
    </citation>
    <scope>NUCLEOTIDE SEQUENCE [LARGE SCALE GENOMIC DNA]</scope>
    <source>
        <strain evidence="2 3">LKV-178-WT-2A</strain>
    </source>
</reference>
<dbReference type="RefSeq" id="WP_154535380.1">
    <property type="nucleotide sequence ID" value="NZ_VUNG01000051.1"/>
</dbReference>
<dbReference type="InterPro" id="IPR003615">
    <property type="entry name" value="HNH_nuc"/>
</dbReference>
<dbReference type="EMBL" id="VUNG01000051">
    <property type="protein sequence ID" value="MST85782.1"/>
    <property type="molecule type" value="Genomic_DNA"/>
</dbReference>
<organism evidence="2 3">
    <name type="scientific">Hallella mizrahii</name>
    <dbReference type="NCBI Taxonomy" id="2606637"/>
    <lineage>
        <taxon>Bacteria</taxon>
        <taxon>Pseudomonadati</taxon>
        <taxon>Bacteroidota</taxon>
        <taxon>Bacteroidia</taxon>
        <taxon>Bacteroidales</taxon>
        <taxon>Prevotellaceae</taxon>
        <taxon>Hallella</taxon>
    </lineage>
</organism>
<dbReference type="GO" id="GO:0003676">
    <property type="term" value="F:nucleic acid binding"/>
    <property type="evidence" value="ECO:0007669"/>
    <property type="project" value="InterPro"/>
</dbReference>
<accession>A0A7K0KIX1</accession>
<proteinExistence type="predicted"/>
<dbReference type="InterPro" id="IPR002711">
    <property type="entry name" value="HNH"/>
</dbReference>
<keyword evidence="2" id="KW-0378">Hydrolase</keyword>
<evidence type="ECO:0000313" key="2">
    <source>
        <dbReference type="EMBL" id="MST85782.1"/>
    </source>
</evidence>
<evidence type="ECO:0000259" key="1">
    <source>
        <dbReference type="SMART" id="SM00507"/>
    </source>
</evidence>
<comment type="caution">
    <text evidence="2">The sequence shown here is derived from an EMBL/GenBank/DDBJ whole genome shotgun (WGS) entry which is preliminary data.</text>
</comment>